<comment type="caution">
    <text evidence="5">The sequence shown here is derived from an EMBL/GenBank/DDBJ whole genome shotgun (WGS) entry which is preliminary data.</text>
</comment>
<dbReference type="PANTHER" id="PTHR48081">
    <property type="entry name" value="AB HYDROLASE SUPERFAMILY PROTEIN C4A8.06C"/>
    <property type="match status" value="1"/>
</dbReference>
<dbReference type="Gene3D" id="3.40.50.1820">
    <property type="entry name" value="alpha/beta hydrolase"/>
    <property type="match status" value="1"/>
</dbReference>
<dbReference type="InterPro" id="IPR029058">
    <property type="entry name" value="AB_hydrolase_fold"/>
</dbReference>
<dbReference type="PANTHER" id="PTHR48081:SF8">
    <property type="entry name" value="ALPHA_BETA HYDROLASE FOLD-3 DOMAIN-CONTAINING PROTEIN-RELATED"/>
    <property type="match status" value="1"/>
</dbReference>
<gene>
    <name evidence="5" type="ORF">Malapachy_3104</name>
</gene>
<dbReference type="GeneID" id="28729458"/>
<evidence type="ECO:0000256" key="3">
    <source>
        <dbReference type="ARBA" id="ARBA00048461"/>
    </source>
</evidence>
<name>A0A0M8MTK9_9BASI</name>
<dbReference type="Pfam" id="PF07859">
    <property type="entry name" value="Abhydrolase_3"/>
    <property type="match status" value="1"/>
</dbReference>
<dbReference type="GO" id="GO:0016787">
    <property type="term" value="F:hydrolase activity"/>
    <property type="evidence" value="ECO:0007669"/>
    <property type="project" value="UniProtKB-KW"/>
</dbReference>
<evidence type="ECO:0000256" key="2">
    <source>
        <dbReference type="ARBA" id="ARBA00047591"/>
    </source>
</evidence>
<keyword evidence="1" id="KW-0378">Hydrolase</keyword>
<protein>
    <submittedName>
        <fullName evidence="5">Esterase lipase</fullName>
    </submittedName>
</protein>
<evidence type="ECO:0000259" key="4">
    <source>
        <dbReference type="Pfam" id="PF07859"/>
    </source>
</evidence>
<sequence length="315" mass="36016">MASVLEAVLLYVLAYFFRVLDYIKIWRTSKSRTIRMDNVLVEHIQIPSRDAGRTISAIRYSPKGFEGPLPVHLNWHASGWVLKRLGLDRHMCVRFAQELRCVVLDCDYRKAPEHKFPAAHNDTEDAVLYVLANPSLYDTKRITVGGSSAGGSMALSISAHLGPERIRGCFSLYPVTYITELERTKKTLIAPNPRFRSGIVIPDLVIKFFIRAYVGSDMSQINEPRLSPLYYDESRFPKHVFIACGDADSLYPNACKMLDKLHHHVGSELRSTRKMISIPQEAHEFNNFPEVDISYEWRHKVEDTAMGMIRASWQD</sequence>
<dbReference type="RefSeq" id="XP_017994119.1">
    <property type="nucleotide sequence ID" value="XM_018137582.1"/>
</dbReference>
<accession>A0A0M8MTK9</accession>
<evidence type="ECO:0000313" key="6">
    <source>
        <dbReference type="Proteomes" id="UP000037751"/>
    </source>
</evidence>
<dbReference type="VEuPathDB" id="FungiDB:Malapachy_3104"/>
<dbReference type="InterPro" id="IPR050300">
    <property type="entry name" value="GDXG_lipolytic_enzyme"/>
</dbReference>
<keyword evidence="6" id="KW-1185">Reference proteome</keyword>
<evidence type="ECO:0000256" key="1">
    <source>
        <dbReference type="ARBA" id="ARBA00022801"/>
    </source>
</evidence>
<comment type="catalytic activity">
    <reaction evidence="2">
        <text>a diacylglycerol + H2O = a monoacylglycerol + a fatty acid + H(+)</text>
        <dbReference type="Rhea" id="RHEA:32731"/>
        <dbReference type="ChEBI" id="CHEBI:15377"/>
        <dbReference type="ChEBI" id="CHEBI:15378"/>
        <dbReference type="ChEBI" id="CHEBI:17408"/>
        <dbReference type="ChEBI" id="CHEBI:18035"/>
        <dbReference type="ChEBI" id="CHEBI:28868"/>
    </reaction>
</comment>
<feature type="domain" description="Alpha/beta hydrolase fold-3" evidence="4">
    <location>
        <begin position="74"/>
        <end position="272"/>
    </location>
</feature>
<dbReference type="AlphaFoldDB" id="A0A0M8MTK9"/>
<organism evidence="5 6">
    <name type="scientific">Malassezia pachydermatis</name>
    <dbReference type="NCBI Taxonomy" id="77020"/>
    <lineage>
        <taxon>Eukaryota</taxon>
        <taxon>Fungi</taxon>
        <taxon>Dikarya</taxon>
        <taxon>Basidiomycota</taxon>
        <taxon>Ustilaginomycotina</taxon>
        <taxon>Malasseziomycetes</taxon>
        <taxon>Malasseziales</taxon>
        <taxon>Malasseziaceae</taxon>
        <taxon>Malassezia</taxon>
    </lineage>
</organism>
<dbReference type="SUPFAM" id="SSF53474">
    <property type="entry name" value="alpha/beta-Hydrolases"/>
    <property type="match status" value="1"/>
</dbReference>
<reference evidence="5 6" key="1">
    <citation type="submission" date="2015-07" db="EMBL/GenBank/DDBJ databases">
        <title>Draft Genome Sequence of Malassezia furfur CBS1878 and Malassezia pachydermatis CBS1879.</title>
        <authorList>
            <person name="Triana S."/>
            <person name="Ohm R."/>
            <person name="Gonzalez A."/>
            <person name="DeCock H."/>
            <person name="Restrepo S."/>
            <person name="Celis A."/>
        </authorList>
    </citation>
    <scope>NUCLEOTIDE SEQUENCE [LARGE SCALE GENOMIC DNA]</scope>
    <source>
        <strain evidence="5 6">CBS 1879</strain>
    </source>
</reference>
<dbReference type="STRING" id="77020.A0A0M8MTK9"/>
<comment type="catalytic activity">
    <reaction evidence="3">
        <text>a monoacylglycerol + H2O = glycerol + a fatty acid + H(+)</text>
        <dbReference type="Rhea" id="RHEA:15245"/>
        <dbReference type="ChEBI" id="CHEBI:15377"/>
        <dbReference type="ChEBI" id="CHEBI:15378"/>
        <dbReference type="ChEBI" id="CHEBI:17408"/>
        <dbReference type="ChEBI" id="CHEBI:17754"/>
        <dbReference type="ChEBI" id="CHEBI:28868"/>
    </reaction>
</comment>
<proteinExistence type="predicted"/>
<dbReference type="OrthoDB" id="408631at2759"/>
<dbReference type="InterPro" id="IPR013094">
    <property type="entry name" value="AB_hydrolase_3"/>
</dbReference>
<dbReference type="EMBL" id="LGAV01000001">
    <property type="protein sequence ID" value="KOS16487.1"/>
    <property type="molecule type" value="Genomic_DNA"/>
</dbReference>
<dbReference type="Proteomes" id="UP000037751">
    <property type="component" value="Unassembled WGS sequence"/>
</dbReference>
<evidence type="ECO:0000313" key="5">
    <source>
        <dbReference type="EMBL" id="KOS16487.1"/>
    </source>
</evidence>